<comment type="caution">
    <text evidence="5">The sequence shown here is derived from an EMBL/GenBank/DDBJ whole genome shotgun (WGS) entry which is preliminary data.</text>
</comment>
<keyword evidence="5" id="KW-0547">Nucleotide-binding</keyword>
<keyword evidence="5" id="KW-0067">ATP-binding</keyword>
<protein>
    <submittedName>
        <fullName evidence="5">ATP-binding protein</fullName>
    </submittedName>
</protein>
<dbReference type="InterPro" id="IPR027417">
    <property type="entry name" value="P-loop_NTPase"/>
</dbReference>
<keyword evidence="3" id="KW-0411">Iron-sulfur</keyword>
<proteinExistence type="predicted"/>
<dbReference type="Pfam" id="PF00037">
    <property type="entry name" value="Fer4"/>
    <property type="match status" value="1"/>
</dbReference>
<sequence>MKIAIASGKGGTGKTTLATALALAATGPVQYLDCDVEEPNGHLFLRPQLDNSEQCAVIVPQINEELCTYCGQCRDICRFSAITQFGQTVMTFPEMCHSCLGCFRVCEEKAISEQKREIGILESGRAGDILFTHGRMRVGEAMAVPLLNAVKNQAQDDHLVILDAPPGTSCPFVETVLNCDHVLLITEPTPFGLHDMALAATALNNFNIPYGVILNRAGLGDDRVQRWCEEHDVPLLLEIPFDRRIAECYARGGSLLESIPELTHQLRELLDTLQEVNA</sequence>
<keyword evidence="2" id="KW-0408">Iron</keyword>
<dbReference type="Pfam" id="PF01656">
    <property type="entry name" value="CbiA"/>
    <property type="match status" value="1"/>
</dbReference>
<dbReference type="InterPro" id="IPR002586">
    <property type="entry name" value="CobQ/CobB/MinD/ParA_Nub-bd_dom"/>
</dbReference>
<evidence type="ECO:0000256" key="3">
    <source>
        <dbReference type="ARBA" id="ARBA00023014"/>
    </source>
</evidence>
<evidence type="ECO:0000256" key="2">
    <source>
        <dbReference type="ARBA" id="ARBA00023004"/>
    </source>
</evidence>
<dbReference type="EMBL" id="JACNLK010000084">
    <property type="protein sequence ID" value="MBC8209225.1"/>
    <property type="molecule type" value="Genomic_DNA"/>
</dbReference>
<dbReference type="Gene3D" id="3.30.70.20">
    <property type="match status" value="1"/>
</dbReference>
<evidence type="ECO:0000313" key="6">
    <source>
        <dbReference type="Proteomes" id="UP000599024"/>
    </source>
</evidence>
<evidence type="ECO:0000313" key="5">
    <source>
        <dbReference type="EMBL" id="MBC8209225.1"/>
    </source>
</evidence>
<dbReference type="GO" id="GO:0051536">
    <property type="term" value="F:iron-sulfur cluster binding"/>
    <property type="evidence" value="ECO:0007669"/>
    <property type="project" value="UniProtKB-KW"/>
</dbReference>
<dbReference type="InterPro" id="IPR017896">
    <property type="entry name" value="4Fe4S_Fe-S-bd"/>
</dbReference>
<organism evidence="5 6">
    <name type="scientific">Candidatus Desulfatifera sulfidica</name>
    <dbReference type="NCBI Taxonomy" id="2841691"/>
    <lineage>
        <taxon>Bacteria</taxon>
        <taxon>Pseudomonadati</taxon>
        <taxon>Thermodesulfobacteriota</taxon>
        <taxon>Desulfobulbia</taxon>
        <taxon>Desulfobulbales</taxon>
        <taxon>Desulfobulbaceae</taxon>
        <taxon>Candidatus Desulfatifera</taxon>
    </lineage>
</organism>
<dbReference type="Proteomes" id="UP000599024">
    <property type="component" value="Unassembled WGS sequence"/>
</dbReference>
<feature type="domain" description="4Fe-4S ferredoxin-type" evidence="4">
    <location>
        <begin position="58"/>
        <end position="87"/>
    </location>
</feature>
<dbReference type="SUPFAM" id="SSF52540">
    <property type="entry name" value="P-loop containing nucleoside triphosphate hydrolases"/>
    <property type="match status" value="1"/>
</dbReference>
<evidence type="ECO:0000259" key="4">
    <source>
        <dbReference type="PROSITE" id="PS51379"/>
    </source>
</evidence>
<evidence type="ECO:0000256" key="1">
    <source>
        <dbReference type="ARBA" id="ARBA00022723"/>
    </source>
</evidence>
<dbReference type="PANTHER" id="PTHR43063:SF1">
    <property type="entry name" value="4FE-4S CLUSTER CONTAINING PARA FAMILY ATPASE PROTEIN"/>
    <property type="match status" value="1"/>
</dbReference>
<keyword evidence="1" id="KW-0479">Metal-binding</keyword>
<reference evidence="5 6" key="1">
    <citation type="submission" date="2020-08" db="EMBL/GenBank/DDBJ databases">
        <title>Bridging the membrane lipid divide: bacteria of the FCB group superphylum have the potential to synthesize archaeal ether lipids.</title>
        <authorList>
            <person name="Villanueva L."/>
            <person name="Von Meijenfeldt F.A.B."/>
            <person name="Westbye A.B."/>
            <person name="Yadav S."/>
            <person name="Hopmans E.C."/>
            <person name="Dutilh B.E."/>
            <person name="Sinninghe Damste J.S."/>
        </authorList>
    </citation>
    <scope>NUCLEOTIDE SEQUENCE [LARGE SCALE GENOMIC DNA]</scope>
    <source>
        <strain evidence="5">NIOZ-UU81</strain>
    </source>
</reference>
<dbReference type="InterPro" id="IPR017900">
    <property type="entry name" value="4Fe4S_Fe_S_CS"/>
</dbReference>
<dbReference type="GO" id="GO:0046872">
    <property type="term" value="F:metal ion binding"/>
    <property type="evidence" value="ECO:0007669"/>
    <property type="project" value="UniProtKB-KW"/>
</dbReference>
<dbReference type="PROSITE" id="PS51379">
    <property type="entry name" value="4FE4S_FER_2"/>
    <property type="match status" value="1"/>
</dbReference>
<dbReference type="PROSITE" id="PS00198">
    <property type="entry name" value="4FE4S_FER_1"/>
    <property type="match status" value="1"/>
</dbReference>
<dbReference type="PANTHER" id="PTHR43063">
    <property type="entry name" value="4FE-4S CLUSTER CONTAINING PARA FAMILY ATPASE PROTEIN"/>
    <property type="match status" value="1"/>
</dbReference>
<dbReference type="AlphaFoldDB" id="A0A8J6NCP1"/>
<dbReference type="GO" id="GO:0005524">
    <property type="term" value="F:ATP binding"/>
    <property type="evidence" value="ECO:0007669"/>
    <property type="project" value="UniProtKB-KW"/>
</dbReference>
<gene>
    <name evidence="5" type="ORF">H8E79_08685</name>
</gene>
<name>A0A8J6NCP1_9BACT</name>
<dbReference type="Gene3D" id="3.40.50.300">
    <property type="entry name" value="P-loop containing nucleotide triphosphate hydrolases"/>
    <property type="match status" value="1"/>
</dbReference>
<accession>A0A8J6NCP1</accession>